<dbReference type="InterPro" id="IPR043129">
    <property type="entry name" value="ATPase_NBD"/>
</dbReference>
<proteinExistence type="predicted"/>
<dbReference type="Proteomes" id="UP000782312">
    <property type="component" value="Unassembled WGS sequence"/>
</dbReference>
<protein>
    <submittedName>
        <fullName evidence="1">ROK family protein</fullName>
    </submittedName>
</protein>
<organism evidence="1 2">
    <name type="scientific">Tectimicrobiota bacterium</name>
    <dbReference type="NCBI Taxonomy" id="2528274"/>
    <lineage>
        <taxon>Bacteria</taxon>
        <taxon>Pseudomonadati</taxon>
        <taxon>Nitrospinota/Tectimicrobiota group</taxon>
        <taxon>Candidatus Tectimicrobiota</taxon>
    </lineage>
</organism>
<dbReference type="InterPro" id="IPR049874">
    <property type="entry name" value="ROK_cs"/>
</dbReference>
<name>A0A932MQ08_UNCTE</name>
<dbReference type="AlphaFoldDB" id="A0A932MQ08"/>
<dbReference type="PANTHER" id="PTHR18964">
    <property type="entry name" value="ROK (REPRESSOR, ORF, KINASE) FAMILY"/>
    <property type="match status" value="1"/>
</dbReference>
<dbReference type="Pfam" id="PF00480">
    <property type="entry name" value="ROK"/>
    <property type="match status" value="1"/>
</dbReference>
<accession>A0A932MQ08</accession>
<gene>
    <name evidence="1" type="ORF">HYZ11_17635</name>
</gene>
<dbReference type="PANTHER" id="PTHR18964:SF173">
    <property type="entry name" value="GLUCOKINASE"/>
    <property type="match status" value="1"/>
</dbReference>
<dbReference type="InterPro" id="IPR000600">
    <property type="entry name" value="ROK"/>
</dbReference>
<dbReference type="SUPFAM" id="SSF53067">
    <property type="entry name" value="Actin-like ATPase domain"/>
    <property type="match status" value="1"/>
</dbReference>
<evidence type="ECO:0000313" key="1">
    <source>
        <dbReference type="EMBL" id="MBI3129433.1"/>
    </source>
</evidence>
<evidence type="ECO:0000313" key="2">
    <source>
        <dbReference type="Proteomes" id="UP000782312"/>
    </source>
</evidence>
<dbReference type="EMBL" id="JACPUR010000041">
    <property type="protein sequence ID" value="MBI3129433.1"/>
    <property type="molecule type" value="Genomic_DNA"/>
</dbReference>
<dbReference type="Gene3D" id="3.30.420.40">
    <property type="match status" value="2"/>
</dbReference>
<dbReference type="PROSITE" id="PS01125">
    <property type="entry name" value="ROK"/>
    <property type="match status" value="1"/>
</dbReference>
<reference evidence="1" key="1">
    <citation type="submission" date="2020-07" db="EMBL/GenBank/DDBJ databases">
        <title>Huge and variable diversity of episymbiotic CPR bacteria and DPANN archaea in groundwater ecosystems.</title>
        <authorList>
            <person name="He C.Y."/>
            <person name="Keren R."/>
            <person name="Whittaker M."/>
            <person name="Farag I.F."/>
            <person name="Doudna J."/>
            <person name="Cate J.H.D."/>
            <person name="Banfield J.F."/>
        </authorList>
    </citation>
    <scope>NUCLEOTIDE SEQUENCE</scope>
    <source>
        <strain evidence="1">NC_groundwater_763_Ag_S-0.2um_68_21</strain>
    </source>
</reference>
<sequence length="315" mass="32146">MAGGTRAEGALLGIDLGGTQVKAARFSPSGEREAVARADSPAREDAGAILEALLAAARELFPDGGPAGIGIGVAGVLDIEEGRIIQSPNLPALSAYPLRNRLQSALGGVPIRMMNDANAAALGEFHAGAGLPFRSMVLLTLGTGVGGGIVFDGKIWEGAAGVAGEVGHMCIQAGGPLCSCGARGCLEACVSGWALVREAKIIASRNPASPIASMTDLTPKRLAELALAGDADVRALWEKCGRMLGIGIANLMNLLNPEAIILAGGLAQAGPLLLDPARKAWEMQAFRRAYVSSQVLPASLGEWAGVRGAIQPFLS</sequence>
<comment type="caution">
    <text evidence="1">The sequence shown here is derived from an EMBL/GenBank/DDBJ whole genome shotgun (WGS) entry which is preliminary data.</text>
</comment>